<feature type="transmembrane region" description="Helical" evidence="1">
    <location>
        <begin position="138"/>
        <end position="157"/>
    </location>
</feature>
<feature type="domain" description="EAL" evidence="2">
    <location>
        <begin position="383"/>
        <end position="637"/>
    </location>
</feature>
<dbReference type="Proteomes" id="UP000273675">
    <property type="component" value="Unassembled WGS sequence"/>
</dbReference>
<keyword evidence="1" id="KW-0812">Transmembrane</keyword>
<dbReference type="Pfam" id="PF00563">
    <property type="entry name" value="EAL"/>
    <property type="match status" value="1"/>
</dbReference>
<reference evidence="4 5" key="1">
    <citation type="submission" date="2018-10" db="EMBL/GenBank/DDBJ databases">
        <title>Genomic Encyclopedia of Type Strains, Phase IV (KMG-IV): sequencing the most valuable type-strain genomes for metagenomic binning, comparative biology and taxonomic classification.</title>
        <authorList>
            <person name="Goeker M."/>
        </authorList>
    </citation>
    <scope>NUCLEOTIDE SEQUENCE [LARGE SCALE GENOMIC DNA]</scope>
    <source>
        <strain evidence="4 5">DSM 4734</strain>
    </source>
</reference>
<evidence type="ECO:0000313" key="4">
    <source>
        <dbReference type="EMBL" id="RKQ95237.1"/>
    </source>
</evidence>
<dbReference type="InterPro" id="IPR052155">
    <property type="entry name" value="Biofilm_reg_signaling"/>
</dbReference>
<dbReference type="InterPro" id="IPR035919">
    <property type="entry name" value="EAL_sf"/>
</dbReference>
<keyword evidence="1" id="KW-0472">Membrane</keyword>
<evidence type="ECO:0000256" key="1">
    <source>
        <dbReference type="SAM" id="Phobius"/>
    </source>
</evidence>
<organism evidence="4 5">
    <name type="scientific">Maricaulis maris</name>
    <dbReference type="NCBI Taxonomy" id="74318"/>
    <lineage>
        <taxon>Bacteria</taxon>
        <taxon>Pseudomonadati</taxon>
        <taxon>Pseudomonadota</taxon>
        <taxon>Alphaproteobacteria</taxon>
        <taxon>Maricaulales</taxon>
        <taxon>Maricaulaceae</taxon>
        <taxon>Maricaulis</taxon>
    </lineage>
</organism>
<feature type="transmembrane region" description="Helical" evidence="1">
    <location>
        <begin position="61"/>
        <end position="80"/>
    </location>
</feature>
<dbReference type="Pfam" id="PF00990">
    <property type="entry name" value="GGDEF"/>
    <property type="match status" value="1"/>
</dbReference>
<feature type="domain" description="GGDEF" evidence="3">
    <location>
        <begin position="244"/>
        <end position="378"/>
    </location>
</feature>
<dbReference type="InterPro" id="IPR043128">
    <property type="entry name" value="Rev_trsase/Diguanyl_cyclase"/>
</dbReference>
<dbReference type="SMART" id="SM00267">
    <property type="entry name" value="GGDEF"/>
    <property type="match status" value="1"/>
</dbReference>
<proteinExistence type="predicted"/>
<dbReference type="InterPro" id="IPR000160">
    <property type="entry name" value="GGDEF_dom"/>
</dbReference>
<dbReference type="SMART" id="SM00052">
    <property type="entry name" value="EAL"/>
    <property type="match status" value="1"/>
</dbReference>
<evidence type="ECO:0000259" key="3">
    <source>
        <dbReference type="PROSITE" id="PS50887"/>
    </source>
</evidence>
<protein>
    <submittedName>
        <fullName evidence="4">Diguanylate cyclase (GGDEF)-like protein</fullName>
    </submittedName>
</protein>
<comment type="caution">
    <text evidence="4">The sequence shown here is derived from an EMBL/GenBank/DDBJ whole genome shotgun (WGS) entry which is preliminary data.</text>
</comment>
<dbReference type="PROSITE" id="PS50887">
    <property type="entry name" value="GGDEF"/>
    <property type="match status" value="1"/>
</dbReference>
<dbReference type="OrthoDB" id="7279500at2"/>
<dbReference type="NCBIfam" id="TIGR00254">
    <property type="entry name" value="GGDEF"/>
    <property type="match status" value="1"/>
</dbReference>
<dbReference type="Gene3D" id="3.20.20.450">
    <property type="entry name" value="EAL domain"/>
    <property type="match status" value="1"/>
</dbReference>
<keyword evidence="1" id="KW-1133">Transmembrane helix</keyword>
<dbReference type="PANTHER" id="PTHR44757">
    <property type="entry name" value="DIGUANYLATE CYCLASE DGCP"/>
    <property type="match status" value="1"/>
</dbReference>
<dbReference type="CDD" id="cd01948">
    <property type="entry name" value="EAL"/>
    <property type="match status" value="1"/>
</dbReference>
<dbReference type="RefSeq" id="WP_121212238.1">
    <property type="nucleotide sequence ID" value="NZ_RBIM01000007.1"/>
</dbReference>
<evidence type="ECO:0000259" key="2">
    <source>
        <dbReference type="PROSITE" id="PS50883"/>
    </source>
</evidence>
<dbReference type="PROSITE" id="PS50883">
    <property type="entry name" value="EAL"/>
    <property type="match status" value="1"/>
</dbReference>
<dbReference type="AlphaFoldDB" id="A0A495D178"/>
<sequence>MRTPRQDIPETTQPPGPALPEADEVLIAYKPILNGATIAILMFIAYDFVTRLLFPNPLYDGPMLVMNVVGLATLTFVHFCLRHELSTRQLDLLGGVICLVLFLNSNLQQLLSFEQENLVYSVLMMPVFATLLPRRRSIVIAVAICCVMLGWLVHANLPHMMNDYLSVGFAGVLTSVAIAVIIRNAVVNAVKARLEAVKDRETAEVLAAEARHLAECDALTDLPNRRSFFLALESRLARLRSHGEPFILGLVDLDGFKPVNDTYGHAAGDEMLKTVARRLTGVAGDTAMPARLGGDEFALIAPAPCTRTETVLQLGHRIEAQLSEPYDLGEYTCKGSGSVGLLICDDPQLSTHDLMERADHALYFAKRALQGKAVLFNAALEHEMTASGQIDKALRRCDYEAEFTVKFQPQYDLVKSKITGFEALARWDSPELGTVAPDVFIAAAERAGLIRPLTQVLLGKALAAMADWPEDVALSFNLSAHDLMSPQAMDSVLETVKASGLPASRIEFEITETAMMSDFNQARHAINRISQAGHSVALDDFGVGYSSLQYLQQLPVSKLKIDRSFVSDMLTDSSSFKIVRTMLSLSQTLDLGCVIEGVETEAQMHILRSLGARHVQGYLIGAPMAADDVLPCLTTTLSPRRARPDIAAPAPRQAQA</sequence>
<gene>
    <name evidence="4" type="ORF">C7435_2926</name>
</gene>
<dbReference type="InterPro" id="IPR029787">
    <property type="entry name" value="Nucleotide_cyclase"/>
</dbReference>
<dbReference type="SUPFAM" id="SSF141868">
    <property type="entry name" value="EAL domain-like"/>
    <property type="match status" value="1"/>
</dbReference>
<dbReference type="PANTHER" id="PTHR44757:SF2">
    <property type="entry name" value="BIOFILM ARCHITECTURE MAINTENANCE PROTEIN MBAA"/>
    <property type="match status" value="1"/>
</dbReference>
<accession>A0A495D178</accession>
<dbReference type="InterPro" id="IPR001633">
    <property type="entry name" value="EAL_dom"/>
</dbReference>
<evidence type="ECO:0000313" key="5">
    <source>
        <dbReference type="Proteomes" id="UP000273675"/>
    </source>
</evidence>
<name>A0A495D178_9PROT</name>
<dbReference type="EMBL" id="RBIM01000007">
    <property type="protein sequence ID" value="RKQ95237.1"/>
    <property type="molecule type" value="Genomic_DNA"/>
</dbReference>
<feature type="transmembrane region" description="Helical" evidence="1">
    <location>
        <begin position="169"/>
        <end position="190"/>
    </location>
</feature>
<dbReference type="Gene3D" id="3.30.70.270">
    <property type="match status" value="1"/>
</dbReference>
<feature type="transmembrane region" description="Helical" evidence="1">
    <location>
        <begin position="32"/>
        <end position="49"/>
    </location>
</feature>
<dbReference type="CDD" id="cd01949">
    <property type="entry name" value="GGDEF"/>
    <property type="match status" value="1"/>
</dbReference>
<dbReference type="SUPFAM" id="SSF55073">
    <property type="entry name" value="Nucleotide cyclase"/>
    <property type="match status" value="1"/>
</dbReference>